<organism evidence="1 2">
    <name type="scientific">Kordia algicida OT-1</name>
    <dbReference type="NCBI Taxonomy" id="391587"/>
    <lineage>
        <taxon>Bacteria</taxon>
        <taxon>Pseudomonadati</taxon>
        <taxon>Bacteroidota</taxon>
        <taxon>Flavobacteriia</taxon>
        <taxon>Flavobacteriales</taxon>
        <taxon>Flavobacteriaceae</taxon>
        <taxon>Kordia</taxon>
    </lineage>
</organism>
<dbReference type="STRING" id="391587.KAOT1_01629"/>
<dbReference type="RefSeq" id="WP_007092901.1">
    <property type="nucleotide sequence ID" value="NZ_CP142125.1"/>
</dbReference>
<gene>
    <name evidence="1" type="ORF">KAOT1_01629</name>
</gene>
<evidence type="ECO:0008006" key="3">
    <source>
        <dbReference type="Google" id="ProtNLM"/>
    </source>
</evidence>
<dbReference type="OrthoDB" id="921445at2"/>
<protein>
    <recommendedName>
        <fullName evidence="3">Outer membrane protein beta-barrel domain-containing protein</fullName>
    </recommendedName>
</protein>
<dbReference type="eggNOG" id="COG3468">
    <property type="taxonomic scope" value="Bacteria"/>
</dbReference>
<sequence>MLIWHWQLFFRDGLETQSEWSATFGAELEYVFPFNRNKWSMFIAPNYSSYEGEGSFQDLNVERKFILEYSAIQIPVGFRHYFFINDTSKIFLSGEILVDIPLTTETRGNFTIPEEDFRPSAGAAFGIGYSYEKYSIEARFIPNRELVERSTEASVKLSQFGITLGYTIF</sequence>
<dbReference type="EMBL" id="ABIB01000011">
    <property type="protein sequence ID" value="EDP94995.1"/>
    <property type="molecule type" value="Genomic_DNA"/>
</dbReference>
<keyword evidence="2" id="KW-1185">Reference proteome</keyword>
<dbReference type="Proteomes" id="UP000002945">
    <property type="component" value="Unassembled WGS sequence"/>
</dbReference>
<name>A9E699_9FLAO</name>
<dbReference type="AlphaFoldDB" id="A9E699"/>
<dbReference type="HOGENOM" id="CLU_1576445_0_0_10"/>
<proteinExistence type="predicted"/>
<comment type="caution">
    <text evidence="1">The sequence shown here is derived from an EMBL/GenBank/DDBJ whole genome shotgun (WGS) entry which is preliminary data.</text>
</comment>
<evidence type="ECO:0000313" key="2">
    <source>
        <dbReference type="Proteomes" id="UP000002945"/>
    </source>
</evidence>
<reference evidence="1 2" key="1">
    <citation type="journal article" date="2011" name="J. Bacteriol.">
        <title>Genome sequence of the algicidal bacterium Kordia algicida OT-1.</title>
        <authorList>
            <person name="Lee H.S."/>
            <person name="Kang S.G."/>
            <person name="Kwon K.K."/>
            <person name="Lee J.H."/>
            <person name="Kim S.J."/>
        </authorList>
    </citation>
    <scope>NUCLEOTIDE SEQUENCE [LARGE SCALE GENOMIC DNA]</scope>
    <source>
        <strain evidence="1 2">OT-1</strain>
    </source>
</reference>
<evidence type="ECO:0000313" key="1">
    <source>
        <dbReference type="EMBL" id="EDP94995.1"/>
    </source>
</evidence>
<accession>A9E699</accession>